<keyword evidence="3" id="KW-0441">Lipid A biosynthesis</keyword>
<dbReference type="PANTHER" id="PTHR30372">
    <property type="entry name" value="LIPID-A-DISACCHARIDE SYNTHASE"/>
    <property type="match status" value="1"/>
</dbReference>
<accession>A0A388LHN0</accession>
<dbReference type="GO" id="GO:0016020">
    <property type="term" value="C:membrane"/>
    <property type="evidence" value="ECO:0007669"/>
    <property type="project" value="GOC"/>
</dbReference>
<dbReference type="InterPro" id="IPR003835">
    <property type="entry name" value="Glyco_trans_19"/>
</dbReference>
<dbReference type="GO" id="GO:0005543">
    <property type="term" value="F:phospholipid binding"/>
    <property type="evidence" value="ECO:0007669"/>
    <property type="project" value="TreeGrafter"/>
</dbReference>
<evidence type="ECO:0000313" key="9">
    <source>
        <dbReference type="EMBL" id="GBG81826.1"/>
    </source>
</evidence>
<evidence type="ECO:0000256" key="1">
    <source>
        <dbReference type="ARBA" id="ARBA00012687"/>
    </source>
</evidence>
<dbReference type="Gramene" id="GBG81826">
    <property type="protein sequence ID" value="GBG81826"/>
    <property type="gene ID" value="CBR_g34007"/>
</dbReference>
<dbReference type="PANTHER" id="PTHR30372:SF4">
    <property type="entry name" value="LIPID-A-DISACCHARIDE SYNTHASE, MITOCHONDRIAL-RELATED"/>
    <property type="match status" value="1"/>
</dbReference>
<dbReference type="EC" id="2.4.1.182" evidence="1"/>
<keyword evidence="4" id="KW-0328">Glycosyltransferase</keyword>
<dbReference type="GO" id="GO:0008915">
    <property type="term" value="F:lipid-A-disaccharide synthase activity"/>
    <property type="evidence" value="ECO:0007669"/>
    <property type="project" value="UniProtKB-EC"/>
</dbReference>
<keyword evidence="2" id="KW-0444">Lipid biosynthesis</keyword>
<sequence length="372" mass="41375">MGCEPTVCRVFHLVWLRIHQAVAAAEEFQPDIIVTIDAKGFSFRVLEGIRNCYAAKGQRRPPCVHYVSPSVWAYKNGAASLSKLKSIVDHVLCILAFEPALYKSSGVQATFVGHPALEDVWRNQDSDALIGSEDCLMSPPWRIKADGSDILASHGFQVRTPGSSPGREFIKEFVFEHCTPKNLASATSELLDSRRDPCQPHASDDDSELVLGALGPNVMFSADDAGLLEENDCTTTCHPVNSSVPQAHCYDGWMERASPSLRHYLYYEARRLDDLAEESSPQVGQHPWRRVWNKAHLDFGVEGGIGQLRRRQHSLGTMAKQNPTNFSVRAHEGTLVVNHGPPPFWSPVAVPRPSLLAAQVVFQMLFRKRLRI</sequence>
<comment type="catalytic activity">
    <reaction evidence="7">
        <text>a lipid X + a UDP-2-N,3-O-bis[(3R)-3-hydroxyacyl]-alpha-D-glucosamine = a lipid A disaccharide + UDP + H(+)</text>
        <dbReference type="Rhea" id="RHEA:67828"/>
        <dbReference type="ChEBI" id="CHEBI:15378"/>
        <dbReference type="ChEBI" id="CHEBI:58223"/>
        <dbReference type="ChEBI" id="CHEBI:137748"/>
        <dbReference type="ChEBI" id="CHEBI:176338"/>
        <dbReference type="ChEBI" id="CHEBI:176343"/>
        <dbReference type="EC" id="2.4.1.182"/>
    </reaction>
</comment>
<proteinExistence type="predicted"/>
<feature type="chain" id="PRO_5017195226" description="lipid-A-disaccharide synthase" evidence="8">
    <location>
        <begin position="26"/>
        <end position="372"/>
    </location>
</feature>
<evidence type="ECO:0000313" key="10">
    <source>
        <dbReference type="Proteomes" id="UP000265515"/>
    </source>
</evidence>
<keyword evidence="8" id="KW-0732">Signal</keyword>
<reference evidence="9 10" key="1">
    <citation type="journal article" date="2018" name="Cell">
        <title>The Chara Genome: Secondary Complexity and Implications for Plant Terrestrialization.</title>
        <authorList>
            <person name="Nishiyama T."/>
            <person name="Sakayama H."/>
            <person name="Vries J.D."/>
            <person name="Buschmann H."/>
            <person name="Saint-Marcoux D."/>
            <person name="Ullrich K.K."/>
            <person name="Haas F.B."/>
            <person name="Vanderstraeten L."/>
            <person name="Becker D."/>
            <person name="Lang D."/>
            <person name="Vosolsobe S."/>
            <person name="Rombauts S."/>
            <person name="Wilhelmsson P.K.I."/>
            <person name="Janitza P."/>
            <person name="Kern R."/>
            <person name="Heyl A."/>
            <person name="Rumpler F."/>
            <person name="Villalobos L.I.A.C."/>
            <person name="Clay J.M."/>
            <person name="Skokan R."/>
            <person name="Toyoda A."/>
            <person name="Suzuki Y."/>
            <person name="Kagoshima H."/>
            <person name="Schijlen E."/>
            <person name="Tajeshwar N."/>
            <person name="Catarino B."/>
            <person name="Hetherington A.J."/>
            <person name="Saltykova A."/>
            <person name="Bonnot C."/>
            <person name="Breuninger H."/>
            <person name="Symeonidi A."/>
            <person name="Radhakrishnan G.V."/>
            <person name="Van Nieuwerburgh F."/>
            <person name="Deforce D."/>
            <person name="Chang C."/>
            <person name="Karol K.G."/>
            <person name="Hedrich R."/>
            <person name="Ulvskov P."/>
            <person name="Glockner G."/>
            <person name="Delwiche C.F."/>
            <person name="Petrasek J."/>
            <person name="Van de Peer Y."/>
            <person name="Friml J."/>
            <person name="Beilby M."/>
            <person name="Dolan L."/>
            <person name="Kohara Y."/>
            <person name="Sugano S."/>
            <person name="Fujiyama A."/>
            <person name="Delaux P.-M."/>
            <person name="Quint M."/>
            <person name="TheiBen G."/>
            <person name="Hagemann M."/>
            <person name="Harholt J."/>
            <person name="Dunand C."/>
            <person name="Zachgo S."/>
            <person name="Langdale J."/>
            <person name="Maumus F."/>
            <person name="Straeten D.V.D."/>
            <person name="Gould S.B."/>
            <person name="Rensing S.A."/>
        </authorList>
    </citation>
    <scope>NUCLEOTIDE SEQUENCE [LARGE SCALE GENOMIC DNA]</scope>
    <source>
        <strain evidence="9 10">S276</strain>
    </source>
</reference>
<protein>
    <recommendedName>
        <fullName evidence="1">lipid-A-disaccharide synthase</fullName>
        <ecNumber evidence="1">2.4.1.182</ecNumber>
    </recommendedName>
</protein>
<dbReference type="STRING" id="69332.A0A388LHN0"/>
<evidence type="ECO:0000256" key="5">
    <source>
        <dbReference type="ARBA" id="ARBA00022679"/>
    </source>
</evidence>
<evidence type="ECO:0000256" key="8">
    <source>
        <dbReference type="SAM" id="SignalP"/>
    </source>
</evidence>
<dbReference type="GO" id="GO:0009245">
    <property type="term" value="P:lipid A biosynthetic process"/>
    <property type="evidence" value="ECO:0007669"/>
    <property type="project" value="UniProtKB-KW"/>
</dbReference>
<name>A0A388LHN0_CHABU</name>
<dbReference type="AlphaFoldDB" id="A0A388LHN0"/>
<dbReference type="Proteomes" id="UP000265515">
    <property type="component" value="Unassembled WGS sequence"/>
</dbReference>
<comment type="caution">
    <text evidence="9">The sequence shown here is derived from an EMBL/GenBank/DDBJ whole genome shotgun (WGS) entry which is preliminary data.</text>
</comment>
<dbReference type="EMBL" id="BFEA01000388">
    <property type="protein sequence ID" value="GBG81826.1"/>
    <property type="molecule type" value="Genomic_DNA"/>
</dbReference>
<feature type="signal peptide" evidence="8">
    <location>
        <begin position="1"/>
        <end position="25"/>
    </location>
</feature>
<dbReference type="Pfam" id="PF02684">
    <property type="entry name" value="LpxB"/>
    <property type="match status" value="1"/>
</dbReference>
<keyword evidence="6" id="KW-0443">Lipid metabolism</keyword>
<evidence type="ECO:0000256" key="2">
    <source>
        <dbReference type="ARBA" id="ARBA00022516"/>
    </source>
</evidence>
<evidence type="ECO:0000256" key="7">
    <source>
        <dbReference type="ARBA" id="ARBA00048975"/>
    </source>
</evidence>
<keyword evidence="10" id="KW-1185">Reference proteome</keyword>
<evidence type="ECO:0000256" key="3">
    <source>
        <dbReference type="ARBA" id="ARBA00022556"/>
    </source>
</evidence>
<gene>
    <name evidence="9" type="ORF">CBR_g34007</name>
</gene>
<dbReference type="OrthoDB" id="2419at2759"/>
<evidence type="ECO:0000256" key="6">
    <source>
        <dbReference type="ARBA" id="ARBA00023098"/>
    </source>
</evidence>
<organism evidence="9 10">
    <name type="scientific">Chara braunii</name>
    <name type="common">Braun's stonewort</name>
    <dbReference type="NCBI Taxonomy" id="69332"/>
    <lineage>
        <taxon>Eukaryota</taxon>
        <taxon>Viridiplantae</taxon>
        <taxon>Streptophyta</taxon>
        <taxon>Charophyceae</taxon>
        <taxon>Charales</taxon>
        <taxon>Characeae</taxon>
        <taxon>Chara</taxon>
    </lineage>
</organism>
<keyword evidence="5" id="KW-0808">Transferase</keyword>
<evidence type="ECO:0000256" key="4">
    <source>
        <dbReference type="ARBA" id="ARBA00022676"/>
    </source>
</evidence>